<evidence type="ECO:0000313" key="6">
    <source>
        <dbReference type="EMBL" id="CCE73052.1"/>
    </source>
</evidence>
<dbReference type="GO" id="GO:0006351">
    <property type="term" value="P:DNA-templated transcription"/>
    <property type="evidence" value="ECO:0007669"/>
    <property type="project" value="InterPro"/>
</dbReference>
<feature type="region of interest" description="Disordered" evidence="4">
    <location>
        <begin position="190"/>
        <end position="239"/>
    </location>
</feature>
<proteinExistence type="predicted"/>
<keyword evidence="7" id="KW-1185">Reference proteome</keyword>
<evidence type="ECO:0000256" key="1">
    <source>
        <dbReference type="ARBA" id="ARBA00004123"/>
    </source>
</evidence>
<dbReference type="InterPro" id="IPR036864">
    <property type="entry name" value="Zn2-C6_fun-type_DNA-bd_sf"/>
</dbReference>
<dbReference type="Proteomes" id="UP000005222">
    <property type="component" value="Chromosome B"/>
</dbReference>
<dbReference type="GO" id="GO:0003677">
    <property type="term" value="F:DNA binding"/>
    <property type="evidence" value="ECO:0007669"/>
    <property type="project" value="InterPro"/>
</dbReference>
<dbReference type="HOGENOM" id="CLU_012844_0_0_1"/>
<dbReference type="InterPro" id="IPR001138">
    <property type="entry name" value="Zn2Cys6_DnaBD"/>
</dbReference>
<evidence type="ECO:0000259" key="5">
    <source>
        <dbReference type="PROSITE" id="PS50048"/>
    </source>
</evidence>
<name>G8YT01_PICSO</name>
<dbReference type="Pfam" id="PF04082">
    <property type="entry name" value="Fungal_trans"/>
    <property type="match status" value="1"/>
</dbReference>
<evidence type="ECO:0000256" key="2">
    <source>
        <dbReference type="ARBA" id="ARBA00022723"/>
    </source>
</evidence>
<dbReference type="PANTHER" id="PTHR31001:SF88">
    <property type="entry name" value="TRANSCRIPTION FACTOR PDR3"/>
    <property type="match status" value="1"/>
</dbReference>
<dbReference type="OMA" id="RIQEANI"/>
<dbReference type="Pfam" id="PF00172">
    <property type="entry name" value="Zn_clus"/>
    <property type="match status" value="1"/>
</dbReference>
<keyword evidence="2" id="KW-0479">Metal-binding</keyword>
<feature type="region of interest" description="Disordered" evidence="4">
    <location>
        <begin position="379"/>
        <end position="398"/>
    </location>
</feature>
<dbReference type="GO" id="GO:0000981">
    <property type="term" value="F:DNA-binding transcription factor activity, RNA polymerase II-specific"/>
    <property type="evidence" value="ECO:0007669"/>
    <property type="project" value="InterPro"/>
</dbReference>
<dbReference type="CDD" id="cd00067">
    <property type="entry name" value="GAL4"/>
    <property type="match status" value="1"/>
</dbReference>
<reference evidence="6 7" key="1">
    <citation type="journal article" date="2012" name="G3 (Bethesda)">
        <title>Pichia sorbitophila, an interspecies yeast hybrid reveals early steps of genome resolution following polyploidization.</title>
        <authorList>
            <person name="Leh Louis V."/>
            <person name="Despons L."/>
            <person name="Friedrich A."/>
            <person name="Martin T."/>
            <person name="Durrens P."/>
            <person name="Casaregola S."/>
            <person name="Neuveglise C."/>
            <person name="Fairhead C."/>
            <person name="Marck C."/>
            <person name="Cruz J.A."/>
            <person name="Straub M.L."/>
            <person name="Kugler V."/>
            <person name="Sacerdot C."/>
            <person name="Uzunov Z."/>
            <person name="Thierry A."/>
            <person name="Weiss S."/>
            <person name="Bleykasten C."/>
            <person name="De Montigny J."/>
            <person name="Jacques N."/>
            <person name="Jung P."/>
            <person name="Lemaire M."/>
            <person name="Mallet S."/>
            <person name="Morel G."/>
            <person name="Richard G.F."/>
            <person name="Sarkar A."/>
            <person name="Savel G."/>
            <person name="Schacherer J."/>
            <person name="Seret M.L."/>
            <person name="Talla E."/>
            <person name="Samson G."/>
            <person name="Jubin C."/>
            <person name="Poulain J."/>
            <person name="Vacherie B."/>
            <person name="Barbe V."/>
            <person name="Pelletier E."/>
            <person name="Sherman D.J."/>
            <person name="Westhof E."/>
            <person name="Weissenbach J."/>
            <person name="Baret P.V."/>
            <person name="Wincker P."/>
            <person name="Gaillardin C."/>
            <person name="Dujon B."/>
            <person name="Souciet J.L."/>
        </authorList>
    </citation>
    <scope>NUCLEOTIDE SEQUENCE [LARGE SCALE GENOMIC DNA]</scope>
    <source>
        <strain evidence="7">ATCC MYA-4447 / BCRC 22081 / CBS 7064 / NBRC 10061 / NRRL Y-12695</strain>
    </source>
</reference>
<feature type="compositionally biased region" description="Low complexity" evidence="4">
    <location>
        <begin position="131"/>
        <end position="141"/>
    </location>
</feature>
<dbReference type="Gene3D" id="4.10.240.10">
    <property type="entry name" value="Zn(2)-C6 fungal-type DNA-binding domain"/>
    <property type="match status" value="1"/>
</dbReference>
<dbReference type="EMBL" id="FO082058">
    <property type="protein sequence ID" value="CCE73052.1"/>
    <property type="molecule type" value="Genomic_DNA"/>
</dbReference>
<dbReference type="PANTHER" id="PTHR31001">
    <property type="entry name" value="UNCHARACTERIZED TRANSCRIPTIONAL REGULATORY PROTEIN"/>
    <property type="match status" value="1"/>
</dbReference>
<feature type="compositionally biased region" description="Basic and acidic residues" evidence="4">
    <location>
        <begin position="105"/>
        <end position="116"/>
    </location>
</feature>
<dbReference type="InterPro" id="IPR007219">
    <property type="entry name" value="XnlR_reg_dom"/>
</dbReference>
<dbReference type="PROSITE" id="PS50048">
    <property type="entry name" value="ZN2_CY6_FUNGAL_2"/>
    <property type="match status" value="1"/>
</dbReference>
<dbReference type="STRING" id="559304.G8YT01"/>
<gene>
    <name evidence="6" type="primary">Piso0_000063</name>
    <name evidence="6" type="ORF">GNLVRS01_PISO0B01387g</name>
</gene>
<dbReference type="GO" id="GO:0005634">
    <property type="term" value="C:nucleus"/>
    <property type="evidence" value="ECO:0007669"/>
    <property type="project" value="UniProtKB-SubCell"/>
</dbReference>
<accession>G8YT01</accession>
<dbReference type="SMART" id="SM00906">
    <property type="entry name" value="Fungal_trans"/>
    <property type="match status" value="1"/>
</dbReference>
<evidence type="ECO:0000256" key="3">
    <source>
        <dbReference type="ARBA" id="ARBA00023242"/>
    </source>
</evidence>
<dbReference type="InParanoid" id="G8YT01"/>
<dbReference type="PROSITE" id="PS00463">
    <property type="entry name" value="ZN2_CY6_FUNGAL_1"/>
    <property type="match status" value="1"/>
</dbReference>
<protein>
    <submittedName>
        <fullName evidence="6">Piso0_000063 protein</fullName>
    </submittedName>
</protein>
<feature type="compositionally biased region" description="Polar residues" evidence="4">
    <location>
        <begin position="119"/>
        <end position="130"/>
    </location>
</feature>
<dbReference type="SUPFAM" id="SSF57701">
    <property type="entry name" value="Zn2/Cys6 DNA-binding domain"/>
    <property type="match status" value="1"/>
</dbReference>
<dbReference type="SMART" id="SM00066">
    <property type="entry name" value="GAL4"/>
    <property type="match status" value="1"/>
</dbReference>
<organism evidence="6 7">
    <name type="scientific">Pichia sorbitophila (strain ATCC MYA-4447 / BCRC 22081 / CBS 7064 / NBRC 10061 / NRRL Y-12695)</name>
    <name type="common">Hybrid yeast</name>
    <dbReference type="NCBI Taxonomy" id="559304"/>
    <lineage>
        <taxon>Eukaryota</taxon>
        <taxon>Fungi</taxon>
        <taxon>Dikarya</taxon>
        <taxon>Ascomycota</taxon>
        <taxon>Saccharomycotina</taxon>
        <taxon>Pichiomycetes</taxon>
        <taxon>Debaryomycetaceae</taxon>
        <taxon>Millerozyma</taxon>
    </lineage>
</organism>
<feature type="domain" description="Zn(2)-C6 fungal-type" evidence="5">
    <location>
        <begin position="38"/>
        <end position="68"/>
    </location>
</feature>
<dbReference type="InterPro" id="IPR050613">
    <property type="entry name" value="Sec_Metabolite_Reg"/>
</dbReference>
<dbReference type="OrthoDB" id="762982at2759"/>
<comment type="subcellular location">
    <subcellularLocation>
        <location evidence="1">Nucleus</location>
    </subcellularLocation>
</comment>
<evidence type="ECO:0000256" key="4">
    <source>
        <dbReference type="SAM" id="MobiDB-lite"/>
    </source>
</evidence>
<dbReference type="AlphaFoldDB" id="G8YT01"/>
<keyword evidence="3" id="KW-0539">Nucleus</keyword>
<dbReference type="CDD" id="cd12148">
    <property type="entry name" value="fungal_TF_MHR"/>
    <property type="match status" value="1"/>
</dbReference>
<evidence type="ECO:0000313" key="7">
    <source>
        <dbReference type="Proteomes" id="UP000005222"/>
    </source>
</evidence>
<feature type="region of interest" description="Disordered" evidence="4">
    <location>
        <begin position="79"/>
        <end position="146"/>
    </location>
</feature>
<feature type="compositionally biased region" description="Basic and acidic residues" evidence="4">
    <location>
        <begin position="193"/>
        <end position="238"/>
    </location>
</feature>
<dbReference type="eggNOG" id="ENOG502QZSN">
    <property type="taxonomic scope" value="Eukaryota"/>
</dbReference>
<dbReference type="GO" id="GO:0008270">
    <property type="term" value="F:zinc ion binding"/>
    <property type="evidence" value="ECO:0007669"/>
    <property type="project" value="InterPro"/>
</dbReference>
<sequence length="1137" mass="129157">MPTRMSNKEKVLKSQAMKVLADGKVMKVQKTRQRKILSCIYCHSKKIKCSRVQPVCNNCDKLGLECRYFVNERVSRGGKKSCKESISGCDSGRSSKHGSESVAPVEHKKDHKEAAKMARNNSLSSTSEDGSSISPMSNSNSLDESITTNDDIVLNKQDPHLSELYMGITMPGSRETGPSNDNQLQLNSGIQSAKREHESRNTHSDNHSSSHRQDSMMSEHQHQEEQQRRIQAAHDSHQVHKHFSKVYHGHTGSPGYGSYNESALDCNENINEATTPDTAHLGNVANGGSGDHDIPGSLSNSLLQTPVLNTVSNNITNNFFNTNYTAINNEDPFDMNQYQFQNEQVLNGPEISNIIQNGQKSMLGKSNYLQTISNFIDSQPPTNAGNSANNGASGGRGASIHASGAIEINAAATPGTMPSVNQASSPGLHNSLTAYSSNPATTVNYLYGTNTNYDNVRLIDELINHLPQTKERSYELIDRYINSVHILLPIVVNLNDFVAEHDKYWNFHNPRQTEDMGSSSPSSAGSPGTSDFKYLQFYTLYFPILYASTISEFEEYDNLLLNQDISKYLQGFNKICQYYNYPHGLKSISLLLGNVIIQSTSPNPSTMEMSQIIRYAKLLQLHKDPQVSLGINDWEVVKFRRLLWWTIFGLDALTSHNFCLPPVCKFDDFNVLLPDEEDPVFDESGKVTMKKRNISILSINVKFKFDRILSELVYHLHNGLSKNITSEEIDQIKGMIVGLYHDIHHTITKMNDFCKFYPPQTVKEMNVINFVKNHSWSFVDRSIMLLHKKILMRESPKGFASSSNAKSTEAFVKKFHSDSLVHPRSNSLSFNQFEDTFGRFSESNIISNFDNSSISQLKFNQHKSFSYENLNDNLIPSILHNLNDFLKYNDFIKFGKYNWYVKRTIPLDSIILMFIIIVVKLKYEFMTVNELAIYVKLINKALFILNRKWFKNEKYKRMLSLTNMTWKYIMIKYNIIDLINQFHPLNIKNENKKAKIDFIDYQVSGYVNMNELFNVMNVPQPLPPDCAAIEKQSQSLYLDSPSENDFGKSNSEGSPTNLHFFQNVLITKEQFQGAAKNQGKISSNNQVANFSDGELMQLNEKIYYDLRNNYVDINDYCAFYSSLENILHELMDYIHIS</sequence>